<dbReference type="InterPro" id="IPR012677">
    <property type="entry name" value="Nucleotide-bd_a/b_plait_sf"/>
</dbReference>
<dbReference type="InterPro" id="IPR000504">
    <property type="entry name" value="RRM_dom"/>
</dbReference>
<feature type="compositionally biased region" description="Basic and acidic residues" evidence="3">
    <location>
        <begin position="350"/>
        <end position="367"/>
    </location>
</feature>
<dbReference type="OrthoDB" id="4726at2759"/>
<dbReference type="InterPro" id="IPR035979">
    <property type="entry name" value="RBD_domain_sf"/>
</dbReference>
<organism evidence="7">
    <name type="scientific">Drosophila rhopaloa</name>
    <name type="common">Fruit fly</name>
    <dbReference type="NCBI Taxonomy" id="1041015"/>
    <lineage>
        <taxon>Eukaryota</taxon>
        <taxon>Metazoa</taxon>
        <taxon>Ecdysozoa</taxon>
        <taxon>Arthropoda</taxon>
        <taxon>Hexapoda</taxon>
        <taxon>Insecta</taxon>
        <taxon>Pterygota</taxon>
        <taxon>Neoptera</taxon>
        <taxon>Endopterygota</taxon>
        <taxon>Diptera</taxon>
        <taxon>Brachycera</taxon>
        <taxon>Muscomorpha</taxon>
        <taxon>Ephydroidea</taxon>
        <taxon>Drosophilidae</taxon>
        <taxon>Drosophila</taxon>
        <taxon>Sophophora</taxon>
    </lineage>
</organism>
<feature type="region of interest" description="Disordered" evidence="3">
    <location>
        <begin position="69"/>
        <end position="114"/>
    </location>
</feature>
<feature type="region of interest" description="Disordered" evidence="3">
    <location>
        <begin position="477"/>
        <end position="499"/>
    </location>
</feature>
<dbReference type="EnsemblMetazoa" id="XM_017117028.1">
    <property type="protein sequence ID" value="XP_016972517.1"/>
    <property type="gene ID" value="LOC108039873"/>
</dbReference>
<feature type="region of interest" description="Disordered" evidence="3">
    <location>
        <begin position="1"/>
        <end position="48"/>
    </location>
</feature>
<dbReference type="SUPFAM" id="SSF54928">
    <property type="entry name" value="RNA-binding domain, RBD"/>
    <property type="match status" value="1"/>
</dbReference>
<evidence type="ECO:0000313" key="6">
    <source>
        <dbReference type="Proteomes" id="UP001652680"/>
    </source>
</evidence>
<feature type="compositionally biased region" description="Basic and acidic residues" evidence="3">
    <location>
        <begin position="14"/>
        <end position="32"/>
    </location>
</feature>
<dbReference type="Gene3D" id="3.30.70.330">
    <property type="match status" value="1"/>
</dbReference>
<keyword evidence="1 2" id="KW-0694">RNA-binding</keyword>
<evidence type="ECO:0000256" key="1">
    <source>
        <dbReference type="ARBA" id="ARBA00022884"/>
    </source>
</evidence>
<reference evidence="5" key="3">
    <citation type="submission" date="2025-05" db="UniProtKB">
        <authorList>
            <consortium name="EnsemblMetazoa"/>
        </authorList>
    </citation>
    <scope>IDENTIFICATION</scope>
</reference>
<evidence type="ECO:0000313" key="5">
    <source>
        <dbReference type="EnsemblMetazoa" id="XP_016972517.1"/>
    </source>
</evidence>
<dbReference type="RefSeq" id="XP_016972517.1">
    <property type="nucleotide sequence ID" value="XM_017117028.1"/>
</dbReference>
<accession>A0A6P4E3N8</accession>
<protein>
    <submittedName>
        <fullName evidence="7">Protein painting of fourth isoform X1</fullName>
    </submittedName>
</protein>
<reference evidence="7" key="2">
    <citation type="submission" date="2025-04" db="UniProtKB">
        <authorList>
            <consortium name="RefSeq"/>
        </authorList>
    </citation>
    <scope>IDENTIFICATION</scope>
</reference>
<dbReference type="GeneID" id="108039873"/>
<proteinExistence type="predicted"/>
<feature type="compositionally biased region" description="Low complexity" evidence="3">
    <location>
        <begin position="337"/>
        <end position="349"/>
    </location>
</feature>
<evidence type="ECO:0000256" key="2">
    <source>
        <dbReference type="PROSITE-ProRule" id="PRU00176"/>
    </source>
</evidence>
<dbReference type="CTD" id="37947"/>
<name>A0A6P4E3N8_DRORH</name>
<evidence type="ECO:0000256" key="3">
    <source>
        <dbReference type="SAM" id="MobiDB-lite"/>
    </source>
</evidence>
<dbReference type="GO" id="GO:0003723">
    <property type="term" value="F:RNA binding"/>
    <property type="evidence" value="ECO:0007669"/>
    <property type="project" value="UniProtKB-UniRule"/>
</dbReference>
<dbReference type="Proteomes" id="UP001652680">
    <property type="component" value="Unassembled WGS sequence"/>
</dbReference>
<dbReference type="PROSITE" id="PS50102">
    <property type="entry name" value="RRM"/>
    <property type="match status" value="1"/>
</dbReference>
<sequence length="512" mass="56873">MDSKRAALETGDGPDAKRMDNTEARDKAKEPSPGDGNQITMLGKHVAPYTGNGCTPPLESYMFETTPAGSQLMPWNSAADGPTSENDAELENSTSDNKKPGTTKMSRREVAKRRREHTLKALALERELTNKPGQSPSAVVLLIRFPDPDITAPMLAGISKEIRDVVLPVCVAPRYCLVHLRAGADVEATIRDINKVRFGTGFLQAELKPFSDEEQAEFIDPCSLYVSNIPFNMTTSAIKAYFAHALRVDIGVLKREKRARYAFVRYASPDQTMEAFKELVDSPLNSRTLMVRYRRLRKRAGMPTVNCNSCHQRMPSPSADDDNADCKVITPPPVESIIISDSDNCSDSSGDGKGKSKPKDKMSEQEREIQKLKRQMAEYGAIIKNLQVKQITLGDLFISDLTPKTEPCANPSACILGSNAIHLMRDIKTECAYLGIPDNGTADQELAEKLTPQPLDDRRKKVKTTCFGWMFSGPFRRRKSAKQTADKYEDSRASPDKDDRLEELYAQLECDP</sequence>
<dbReference type="AlphaFoldDB" id="A0A6P4E3N8"/>
<reference evidence="6" key="1">
    <citation type="journal article" date="2021" name="Elife">
        <title>Highly contiguous assemblies of 101 drosophilid genomes.</title>
        <authorList>
            <person name="Kim B.Y."/>
            <person name="Wang J.R."/>
            <person name="Miller D.E."/>
            <person name="Barmina O."/>
            <person name="Delaney E."/>
            <person name="Thompson A."/>
            <person name="Comeault A.A."/>
            <person name="Peede D."/>
            <person name="D'Agostino E.R."/>
            <person name="Pelaez J."/>
            <person name="Aguilar J.M."/>
            <person name="Haji D."/>
            <person name="Matsunaga T."/>
            <person name="Armstrong E.E."/>
            <person name="Zych M."/>
            <person name="Ogawa Y."/>
            <person name="Stamenkovic-Radak M."/>
            <person name="Jelic M."/>
            <person name="Veselinovic M.S."/>
            <person name="Tanaskovic M."/>
            <person name="Eric P."/>
            <person name="Gao J.J."/>
            <person name="Katoh T.K."/>
            <person name="Toda M.J."/>
            <person name="Watabe H."/>
            <person name="Watada M."/>
            <person name="Davis J.S."/>
            <person name="Moyle L.C."/>
            <person name="Manoli G."/>
            <person name="Bertolini E."/>
            <person name="Kostal V."/>
            <person name="Hawley R.S."/>
            <person name="Takahashi A."/>
            <person name="Jones C.D."/>
            <person name="Price D.K."/>
            <person name="Whiteman N."/>
            <person name="Kopp A."/>
            <person name="Matute D.R."/>
            <person name="Petrov D.A."/>
        </authorList>
    </citation>
    <scope>NUCLEOTIDE SEQUENCE [LARGE SCALE GENOMIC DNA]</scope>
</reference>
<feature type="domain" description="RRM" evidence="4">
    <location>
        <begin position="222"/>
        <end position="296"/>
    </location>
</feature>
<dbReference type="SMART" id="SM00360">
    <property type="entry name" value="RRM"/>
    <property type="match status" value="1"/>
</dbReference>
<feature type="region of interest" description="Disordered" evidence="3">
    <location>
        <begin position="337"/>
        <end position="367"/>
    </location>
</feature>
<feature type="compositionally biased region" description="Basic and acidic residues" evidence="3">
    <location>
        <begin position="484"/>
        <end position="499"/>
    </location>
</feature>
<dbReference type="CDD" id="cd00590">
    <property type="entry name" value="RRM_SF"/>
    <property type="match status" value="1"/>
</dbReference>
<evidence type="ECO:0000259" key="4">
    <source>
        <dbReference type="PROSITE" id="PS50102"/>
    </source>
</evidence>
<dbReference type="Pfam" id="PF00076">
    <property type="entry name" value="RRM_1"/>
    <property type="match status" value="1"/>
</dbReference>
<evidence type="ECO:0000313" key="7">
    <source>
        <dbReference type="RefSeq" id="XP_016972517.1"/>
    </source>
</evidence>
<keyword evidence="6" id="KW-1185">Reference proteome</keyword>
<gene>
    <name evidence="7" type="primary">LOC108039873</name>
    <name evidence="5" type="synonym">108039873</name>
</gene>